<evidence type="ECO:0000256" key="3">
    <source>
        <dbReference type="ARBA" id="ARBA00022628"/>
    </source>
</evidence>
<gene>
    <name evidence="7" type="ORF">D1B31_09365</name>
</gene>
<keyword evidence="8" id="KW-1185">Reference proteome</keyword>
<dbReference type="GO" id="GO:0031419">
    <property type="term" value="F:cobalamin binding"/>
    <property type="evidence" value="ECO:0007669"/>
    <property type="project" value="UniProtKB-KW"/>
</dbReference>
<comment type="similarity">
    <text evidence="2">Belongs to the methylmalonyl-CoA mutase family.</text>
</comment>
<proteinExistence type="inferred from homology"/>
<dbReference type="SUPFAM" id="SSF52242">
    <property type="entry name" value="Cobalamin (vitamin B12)-binding domain"/>
    <property type="match status" value="1"/>
</dbReference>
<dbReference type="EMBL" id="QWEG01000005">
    <property type="protein sequence ID" value="RHW41137.1"/>
    <property type="molecule type" value="Genomic_DNA"/>
</dbReference>
<evidence type="ECO:0000256" key="2">
    <source>
        <dbReference type="ARBA" id="ARBA00008465"/>
    </source>
</evidence>
<dbReference type="InterPro" id="IPR036724">
    <property type="entry name" value="Cobalamin-bd_sf"/>
</dbReference>
<dbReference type="Pfam" id="PF01642">
    <property type="entry name" value="MM_CoA_mutase"/>
    <property type="match status" value="2"/>
</dbReference>
<dbReference type="RefSeq" id="WP_118920510.1">
    <property type="nucleotide sequence ID" value="NZ_QWEG01000005.1"/>
</dbReference>
<comment type="caution">
    <text evidence="7">The sequence shown here is derived from an EMBL/GenBank/DDBJ whole genome shotgun (WGS) entry which is preliminary data.</text>
</comment>
<dbReference type="PANTHER" id="PTHR48101:SF1">
    <property type="entry name" value="METHYLMALONYL-COA MUTASE, LARGE SUBUNIT"/>
    <property type="match status" value="1"/>
</dbReference>
<name>A0A417YUZ3_9BACI</name>
<dbReference type="Gene3D" id="3.40.50.280">
    <property type="entry name" value="Cobalamin-binding domain"/>
    <property type="match status" value="1"/>
</dbReference>
<evidence type="ECO:0000256" key="5">
    <source>
        <dbReference type="ARBA" id="ARBA00023285"/>
    </source>
</evidence>
<evidence type="ECO:0000256" key="4">
    <source>
        <dbReference type="ARBA" id="ARBA00023235"/>
    </source>
</evidence>
<feature type="domain" description="Methylmalonyl-CoA mutase alpha/beta chain catalytic" evidence="6">
    <location>
        <begin position="153"/>
        <end position="446"/>
    </location>
</feature>
<dbReference type="AlphaFoldDB" id="A0A417YUZ3"/>
<dbReference type="GO" id="GO:0046872">
    <property type="term" value="F:metal ion binding"/>
    <property type="evidence" value="ECO:0007669"/>
    <property type="project" value="InterPro"/>
</dbReference>
<dbReference type="InterPro" id="IPR006099">
    <property type="entry name" value="MeMalonylCoA_mutase_a/b_cat"/>
</dbReference>
<keyword evidence="4" id="KW-0413">Isomerase</keyword>
<accession>A0A417YUZ3</accession>
<feature type="domain" description="Methylmalonyl-CoA mutase alpha/beta chain catalytic" evidence="6">
    <location>
        <begin position="39"/>
        <end position="112"/>
    </location>
</feature>
<keyword evidence="5" id="KW-0170">Cobalt</keyword>
<protein>
    <submittedName>
        <fullName evidence="7">Methylmalonyl-CoA mutase</fullName>
    </submittedName>
</protein>
<dbReference type="PANTHER" id="PTHR48101">
    <property type="entry name" value="METHYLMALONYL-COA MUTASE, MITOCHONDRIAL-RELATED"/>
    <property type="match status" value="1"/>
</dbReference>
<keyword evidence="3" id="KW-0846">Cobalamin</keyword>
<reference evidence="7 8" key="1">
    <citation type="journal article" date="2017" name="Int. J. Syst. Evol. Microbiol.">
        <title>Bacillus notoginsengisoli sp. nov., a novel bacterium isolated from the rhizosphere of Panax notoginseng.</title>
        <authorList>
            <person name="Zhang M.Y."/>
            <person name="Cheng J."/>
            <person name="Cai Y."/>
            <person name="Zhang T.Y."/>
            <person name="Wu Y.Y."/>
            <person name="Manikprabhu D."/>
            <person name="Li W.J."/>
            <person name="Zhang Y.X."/>
        </authorList>
    </citation>
    <scope>NUCLEOTIDE SEQUENCE [LARGE SCALE GENOMIC DNA]</scope>
    <source>
        <strain evidence="7 8">JCM 30743</strain>
    </source>
</reference>
<comment type="cofactor">
    <cofactor evidence="1">
        <name>adenosylcob(III)alamin</name>
        <dbReference type="ChEBI" id="CHEBI:18408"/>
    </cofactor>
</comment>
<evidence type="ECO:0000313" key="8">
    <source>
        <dbReference type="Proteomes" id="UP000284416"/>
    </source>
</evidence>
<evidence type="ECO:0000313" key="7">
    <source>
        <dbReference type="EMBL" id="RHW41137.1"/>
    </source>
</evidence>
<dbReference type="GO" id="GO:0016866">
    <property type="term" value="F:intramolecular transferase activity"/>
    <property type="evidence" value="ECO:0007669"/>
    <property type="project" value="InterPro"/>
</dbReference>
<evidence type="ECO:0000259" key="6">
    <source>
        <dbReference type="Pfam" id="PF01642"/>
    </source>
</evidence>
<sequence length="607" mass="67002">MGIDEIMAYRFPAKTFEDWKEKAGQSLKGKSVETLKSTTYETIKLKPLYTLEDGKHACIPGSPDFRRGSNPLGYQGKAWRVAQEISWTTGAKLAEKLADSFEKGQTAISFELKNQPAADAARIASRFAPEWPFAIHAESLQSEFIHTLDATAEAVELTGYITSDPISSLAKTGNGEADLTEWGKTISAFAKKHPALRTVMVDTSVFHHGGASATQELAAAAASGVYYIEQLLEAGMQLNEIFRNIVFKFSIGANFFMEIAKLRAARIIWNRIGELYGVDESSRGMIIAAETSKFTVTQADPHVNLLRAGNEAFAAVLGGIHYLHVEPFNALGGATPFSERIARNVQLILREEALLDKVADPAGGSWFIENLTEQLAEKTWALFGKIDSLGGILSVLESGWLQKEINETMNQRVSDVKSGKQTIVGTNHYAKWSEKIEKVPDSYQVEGNEIPQTRLSVTFEELRLRTVALENAGKQTGVGLICLGSLKESKPPADFIEGFLVPGGIHSKRSGEIHSKSEAEKFVTETGLTRFCLCSSDEQYKEVGFEILQELKKRFPGFSFYLAGLPEKKEEWLAAGIEEFIYLKSNCFEFLDRLIGEMEARGHDAKA</sequence>
<dbReference type="InterPro" id="IPR016176">
    <property type="entry name" value="Cbl-dep_enz_cat"/>
</dbReference>
<dbReference type="OrthoDB" id="9762378at2"/>
<evidence type="ECO:0000256" key="1">
    <source>
        <dbReference type="ARBA" id="ARBA00001922"/>
    </source>
</evidence>
<dbReference type="SUPFAM" id="SSF51703">
    <property type="entry name" value="Cobalamin (vitamin B12)-dependent enzymes"/>
    <property type="match status" value="1"/>
</dbReference>
<dbReference type="Gene3D" id="3.20.20.240">
    <property type="entry name" value="Methylmalonyl-CoA mutase"/>
    <property type="match status" value="1"/>
</dbReference>
<dbReference type="Proteomes" id="UP000284416">
    <property type="component" value="Unassembled WGS sequence"/>
</dbReference>
<organism evidence="7 8">
    <name type="scientific">Neobacillus notoginsengisoli</name>
    <dbReference type="NCBI Taxonomy" id="1578198"/>
    <lineage>
        <taxon>Bacteria</taxon>
        <taxon>Bacillati</taxon>
        <taxon>Bacillota</taxon>
        <taxon>Bacilli</taxon>
        <taxon>Bacillales</taxon>
        <taxon>Bacillaceae</taxon>
        <taxon>Neobacillus</taxon>
    </lineage>
</organism>